<dbReference type="InterPro" id="IPR001179">
    <property type="entry name" value="PPIase_FKBP_dom"/>
</dbReference>
<dbReference type="eggNOG" id="COG0545">
    <property type="taxonomic scope" value="Bacteria"/>
</dbReference>
<dbReference type="AlphaFoldDB" id="A0A081N7I2"/>
<dbReference type="InterPro" id="IPR000774">
    <property type="entry name" value="PPIase_FKBP_N"/>
</dbReference>
<protein>
    <recommendedName>
        <fullName evidence="6">Peptidyl-prolyl cis-trans isomerase</fullName>
        <ecNumber evidence="6">5.2.1.8</ecNumber>
    </recommendedName>
</protein>
<evidence type="ECO:0000313" key="9">
    <source>
        <dbReference type="EMBL" id="KEQ14405.1"/>
    </source>
</evidence>
<keyword evidence="4 5" id="KW-0413">Isomerase</keyword>
<dbReference type="PROSITE" id="PS50059">
    <property type="entry name" value="FKBP_PPIASE"/>
    <property type="match status" value="1"/>
</dbReference>
<comment type="catalytic activity">
    <reaction evidence="1 5 6">
        <text>[protein]-peptidylproline (omega=180) = [protein]-peptidylproline (omega=0)</text>
        <dbReference type="Rhea" id="RHEA:16237"/>
        <dbReference type="Rhea" id="RHEA-COMP:10747"/>
        <dbReference type="Rhea" id="RHEA-COMP:10748"/>
        <dbReference type="ChEBI" id="CHEBI:83833"/>
        <dbReference type="ChEBI" id="CHEBI:83834"/>
        <dbReference type="EC" id="5.2.1.8"/>
    </reaction>
</comment>
<sequence>MKQILKISALAAAVVLAGCNQQGATDAEAKLDTPEQTSAYAMGASMGSYAQQTLDSQDELGLKMDRELVIKGFADAVHGKSQLTEEEIISALQEHDQALRPLIEKRQQEMVEESRKKAEDYLKENAEKEGVKVTDSGLQYEIIEAGKDDSKKPTLEDTVTVHYTGKLTDGTTFDSSVERGQPATFPLSGVIEGWQEGLQLMPEGSKYKLTIPAELAYGDRPAGSIPPGSVLVFDVELIKIGE</sequence>
<dbReference type="PANTHER" id="PTHR43811:SF19">
    <property type="entry name" value="39 KDA FK506-BINDING NUCLEAR PROTEIN"/>
    <property type="match status" value="1"/>
</dbReference>
<evidence type="ECO:0000256" key="6">
    <source>
        <dbReference type="RuleBase" id="RU003915"/>
    </source>
</evidence>
<evidence type="ECO:0000256" key="3">
    <source>
        <dbReference type="ARBA" id="ARBA00023110"/>
    </source>
</evidence>
<gene>
    <name evidence="9" type="ORF">GZ77_08485</name>
</gene>
<dbReference type="Pfam" id="PF01346">
    <property type="entry name" value="FKBP_N"/>
    <property type="match status" value="1"/>
</dbReference>
<feature type="chain" id="PRO_5001760597" description="Peptidyl-prolyl cis-trans isomerase" evidence="7">
    <location>
        <begin position="25"/>
        <end position="242"/>
    </location>
</feature>
<organism evidence="9 10">
    <name type="scientific">Endozoicomonas montiporae</name>
    <dbReference type="NCBI Taxonomy" id="1027273"/>
    <lineage>
        <taxon>Bacteria</taxon>
        <taxon>Pseudomonadati</taxon>
        <taxon>Pseudomonadota</taxon>
        <taxon>Gammaproteobacteria</taxon>
        <taxon>Oceanospirillales</taxon>
        <taxon>Endozoicomonadaceae</taxon>
        <taxon>Endozoicomonas</taxon>
    </lineage>
</organism>
<dbReference type="PANTHER" id="PTHR43811">
    <property type="entry name" value="FKBP-TYPE PEPTIDYL-PROLYL CIS-TRANS ISOMERASE FKPA"/>
    <property type="match status" value="1"/>
</dbReference>
<dbReference type="Proteomes" id="UP000028006">
    <property type="component" value="Unassembled WGS sequence"/>
</dbReference>
<dbReference type="SUPFAM" id="SSF54534">
    <property type="entry name" value="FKBP-like"/>
    <property type="match status" value="1"/>
</dbReference>
<keyword evidence="7" id="KW-0732">Signal</keyword>
<comment type="similarity">
    <text evidence="2 6">Belongs to the FKBP-type PPIase family.</text>
</comment>
<dbReference type="Gene3D" id="3.10.50.40">
    <property type="match status" value="1"/>
</dbReference>
<dbReference type="Gene3D" id="1.10.287.460">
    <property type="entry name" value="Peptidyl-prolyl cis-trans isomerase, FKBP-type, N-terminal domain"/>
    <property type="match status" value="1"/>
</dbReference>
<dbReference type="EMBL" id="JOKG01000002">
    <property type="protein sequence ID" value="KEQ14405.1"/>
    <property type="molecule type" value="Genomic_DNA"/>
</dbReference>
<evidence type="ECO:0000256" key="1">
    <source>
        <dbReference type="ARBA" id="ARBA00000971"/>
    </source>
</evidence>
<dbReference type="RefSeq" id="WP_034874244.1">
    <property type="nucleotide sequence ID" value="NZ_JOKG01000002.1"/>
</dbReference>
<dbReference type="GO" id="GO:0003755">
    <property type="term" value="F:peptidyl-prolyl cis-trans isomerase activity"/>
    <property type="evidence" value="ECO:0007669"/>
    <property type="project" value="UniProtKB-UniRule"/>
</dbReference>
<feature type="signal peptide" evidence="7">
    <location>
        <begin position="1"/>
        <end position="24"/>
    </location>
</feature>
<reference evidence="9 10" key="1">
    <citation type="submission" date="2014-06" db="EMBL/GenBank/DDBJ databases">
        <title>Whole Genome Sequences of Three Symbiotic Endozoicomonas Bacteria.</title>
        <authorList>
            <person name="Neave M.J."/>
            <person name="Apprill A."/>
            <person name="Voolstra C.R."/>
        </authorList>
    </citation>
    <scope>NUCLEOTIDE SEQUENCE [LARGE SCALE GENOMIC DNA]</scope>
    <source>
        <strain evidence="9 10">LMG 24815</strain>
    </source>
</reference>
<dbReference type="GO" id="GO:0006457">
    <property type="term" value="P:protein folding"/>
    <property type="evidence" value="ECO:0007669"/>
    <property type="project" value="InterPro"/>
</dbReference>
<name>A0A081N7I2_9GAMM</name>
<proteinExistence type="inferred from homology"/>
<keyword evidence="3 5" id="KW-0697">Rotamase</keyword>
<dbReference type="Pfam" id="PF00254">
    <property type="entry name" value="FKBP_C"/>
    <property type="match status" value="1"/>
</dbReference>
<dbReference type="InterPro" id="IPR036944">
    <property type="entry name" value="PPIase_FKBP_N_sf"/>
</dbReference>
<dbReference type="EC" id="5.2.1.8" evidence="6"/>
<keyword evidence="10" id="KW-1185">Reference proteome</keyword>
<dbReference type="PROSITE" id="PS51257">
    <property type="entry name" value="PROKAR_LIPOPROTEIN"/>
    <property type="match status" value="1"/>
</dbReference>
<comment type="caution">
    <text evidence="9">The sequence shown here is derived from an EMBL/GenBank/DDBJ whole genome shotgun (WGS) entry which is preliminary data.</text>
</comment>
<feature type="domain" description="PPIase FKBP-type" evidence="8">
    <location>
        <begin position="156"/>
        <end position="241"/>
    </location>
</feature>
<evidence type="ECO:0000256" key="5">
    <source>
        <dbReference type="PROSITE-ProRule" id="PRU00277"/>
    </source>
</evidence>
<accession>A0A081N7I2</accession>
<dbReference type="InterPro" id="IPR046357">
    <property type="entry name" value="PPIase_dom_sf"/>
</dbReference>
<evidence type="ECO:0000256" key="7">
    <source>
        <dbReference type="SAM" id="SignalP"/>
    </source>
</evidence>
<evidence type="ECO:0000313" key="10">
    <source>
        <dbReference type="Proteomes" id="UP000028006"/>
    </source>
</evidence>
<evidence type="ECO:0000256" key="4">
    <source>
        <dbReference type="ARBA" id="ARBA00023235"/>
    </source>
</evidence>
<evidence type="ECO:0000259" key="8">
    <source>
        <dbReference type="PROSITE" id="PS50059"/>
    </source>
</evidence>
<dbReference type="FunFam" id="3.10.50.40:FF:000006">
    <property type="entry name" value="Peptidyl-prolyl cis-trans isomerase"/>
    <property type="match status" value="1"/>
</dbReference>
<evidence type="ECO:0000256" key="2">
    <source>
        <dbReference type="ARBA" id="ARBA00006577"/>
    </source>
</evidence>